<proteinExistence type="predicted"/>
<evidence type="ECO:0000313" key="3">
    <source>
        <dbReference type="Proteomes" id="UP000325315"/>
    </source>
</evidence>
<feature type="domain" description="Retrovirus-related Pol polyprotein from transposon TNT 1-94-like beta-barrel" evidence="1">
    <location>
        <begin position="122"/>
        <end position="202"/>
    </location>
</feature>
<dbReference type="Pfam" id="PF22936">
    <property type="entry name" value="Pol_BBD"/>
    <property type="match status" value="1"/>
</dbReference>
<dbReference type="Gene3D" id="3.30.420.10">
    <property type="entry name" value="Ribonuclease H-like superfamily/Ribonuclease H"/>
    <property type="match status" value="1"/>
</dbReference>
<reference evidence="3" key="1">
    <citation type="journal article" date="2019" name="Plant Biotechnol. J.">
        <title>Genome sequencing of the Australian wild diploid species Gossypium australe highlights disease resistance and delayed gland morphogenesis.</title>
        <authorList>
            <person name="Cai Y."/>
            <person name="Cai X."/>
            <person name="Wang Q."/>
            <person name="Wang P."/>
            <person name="Zhang Y."/>
            <person name="Cai C."/>
            <person name="Xu Y."/>
            <person name="Wang K."/>
            <person name="Zhou Z."/>
            <person name="Wang C."/>
            <person name="Geng S."/>
            <person name="Li B."/>
            <person name="Dong Q."/>
            <person name="Hou Y."/>
            <person name="Wang H."/>
            <person name="Ai P."/>
            <person name="Liu Z."/>
            <person name="Yi F."/>
            <person name="Sun M."/>
            <person name="An G."/>
            <person name="Cheng J."/>
            <person name="Zhang Y."/>
            <person name="Shi Q."/>
            <person name="Xie Y."/>
            <person name="Shi X."/>
            <person name="Chang Y."/>
            <person name="Huang F."/>
            <person name="Chen Y."/>
            <person name="Hong S."/>
            <person name="Mi L."/>
            <person name="Sun Q."/>
            <person name="Zhang L."/>
            <person name="Zhou B."/>
            <person name="Peng R."/>
            <person name="Zhang X."/>
            <person name="Liu F."/>
        </authorList>
    </citation>
    <scope>NUCLEOTIDE SEQUENCE [LARGE SCALE GENOMIC DNA]</scope>
    <source>
        <strain evidence="3">cv. PA1801</strain>
    </source>
</reference>
<dbReference type="InterPro" id="IPR036397">
    <property type="entry name" value="RNaseH_sf"/>
</dbReference>
<evidence type="ECO:0000313" key="2">
    <source>
        <dbReference type="EMBL" id="KAA3471490.1"/>
    </source>
</evidence>
<dbReference type="AlphaFoldDB" id="A0A5B6VQU9"/>
<accession>A0A5B6VQU9</accession>
<keyword evidence="2" id="KW-0675">Receptor</keyword>
<keyword evidence="2" id="KW-0808">Transferase</keyword>
<comment type="caution">
    <text evidence="2">The sequence shown here is derived from an EMBL/GenBank/DDBJ whole genome shotgun (WGS) entry which is preliminary data.</text>
</comment>
<protein>
    <submittedName>
        <fullName evidence="2">Wall-associated receptor kinase 2-like protein</fullName>
    </submittedName>
</protein>
<dbReference type="EMBL" id="SMMG02000006">
    <property type="protein sequence ID" value="KAA3471490.1"/>
    <property type="molecule type" value="Genomic_DNA"/>
</dbReference>
<dbReference type="InterPro" id="IPR054722">
    <property type="entry name" value="PolX-like_BBD"/>
</dbReference>
<dbReference type="OrthoDB" id="1000303at2759"/>
<dbReference type="InterPro" id="IPR012337">
    <property type="entry name" value="RNaseH-like_sf"/>
</dbReference>
<gene>
    <name evidence="2" type="ORF">EPI10_017101</name>
</gene>
<evidence type="ECO:0000259" key="1">
    <source>
        <dbReference type="Pfam" id="PF22936"/>
    </source>
</evidence>
<dbReference type="Proteomes" id="UP000325315">
    <property type="component" value="Unassembled WGS sequence"/>
</dbReference>
<dbReference type="GO" id="GO:0016301">
    <property type="term" value="F:kinase activity"/>
    <property type="evidence" value="ECO:0007669"/>
    <property type="project" value="UniProtKB-KW"/>
</dbReference>
<dbReference type="PANTHER" id="PTHR47592">
    <property type="entry name" value="PBF68 PROTEIN"/>
    <property type="match status" value="1"/>
</dbReference>
<name>A0A5B6VQU9_9ROSI</name>
<dbReference type="PANTHER" id="PTHR47592:SF31">
    <property type="entry name" value="ZINC FINGER, CCHC-TYPE-RELATED"/>
    <property type="match status" value="1"/>
</dbReference>
<dbReference type="GO" id="GO:0003676">
    <property type="term" value="F:nucleic acid binding"/>
    <property type="evidence" value="ECO:0007669"/>
    <property type="project" value="InterPro"/>
</dbReference>
<keyword evidence="2" id="KW-0418">Kinase</keyword>
<sequence>MTIENSYRNEKKGANKFLALKYFQFTIIDTKPIMDLVHELQVLVSKLSELVINISDSLQKGHFIWDCGFKNFGNKTNFGSVSTNSANFVEQYMKELVAMIFEMQNSVVAEAHMATATKSSKWWLDFGITIHVYNNKEQFKIYEKREKPEEILMGNNGDAKVICKGIAELNFTRGKKLKLLNVFHVLEMRKNLASTHLLCKNEFKIVLEFEKVIISKNFVFAEKGYSCDAKDEALEKFKELKTLVENQNEKKIKILRSDKGGEYFLDLFSMFCEENGIIHQRMRPYTP</sequence>
<dbReference type="SUPFAM" id="SSF53098">
    <property type="entry name" value="Ribonuclease H-like"/>
    <property type="match status" value="1"/>
</dbReference>
<organism evidence="2 3">
    <name type="scientific">Gossypium australe</name>
    <dbReference type="NCBI Taxonomy" id="47621"/>
    <lineage>
        <taxon>Eukaryota</taxon>
        <taxon>Viridiplantae</taxon>
        <taxon>Streptophyta</taxon>
        <taxon>Embryophyta</taxon>
        <taxon>Tracheophyta</taxon>
        <taxon>Spermatophyta</taxon>
        <taxon>Magnoliopsida</taxon>
        <taxon>eudicotyledons</taxon>
        <taxon>Gunneridae</taxon>
        <taxon>Pentapetalae</taxon>
        <taxon>rosids</taxon>
        <taxon>malvids</taxon>
        <taxon>Malvales</taxon>
        <taxon>Malvaceae</taxon>
        <taxon>Malvoideae</taxon>
        <taxon>Gossypium</taxon>
    </lineage>
</organism>
<keyword evidence="3" id="KW-1185">Reference proteome</keyword>